<keyword evidence="5 12" id="KW-0375">Hydrogen ion transport</keyword>
<evidence type="ECO:0000256" key="11">
    <source>
        <dbReference type="ARBA" id="ARBA00023310"/>
    </source>
</evidence>
<keyword evidence="12" id="KW-1003">Cell membrane</keyword>
<dbReference type="InterPro" id="IPR005722">
    <property type="entry name" value="ATP_synth_F1_bsu"/>
</dbReference>
<reference evidence="14 15" key="1">
    <citation type="submission" date="2012-06" db="EMBL/GenBank/DDBJ databases">
        <title>Complete sequence of Sulfurospirillum barnesii SES-3.</title>
        <authorList>
            <consortium name="US DOE Joint Genome Institute"/>
            <person name="Lucas S."/>
            <person name="Han J."/>
            <person name="Lapidus A."/>
            <person name="Cheng J.-F."/>
            <person name="Goodwin L."/>
            <person name="Pitluck S."/>
            <person name="Peters L."/>
            <person name="Ovchinnikova G."/>
            <person name="Lu M."/>
            <person name="Detter J.C."/>
            <person name="Han C."/>
            <person name="Tapia R."/>
            <person name="Land M."/>
            <person name="Hauser L."/>
            <person name="Kyrpides N."/>
            <person name="Ivanova N."/>
            <person name="Pagani I."/>
            <person name="Stolz J."/>
            <person name="Arkin A."/>
            <person name="Dehal P."/>
            <person name="Oremland R."/>
            <person name="Saltikov C."/>
            <person name="Basu P."/>
            <person name="Hollibaugh J."/>
            <person name="Newman D."/>
            <person name="Stolyar S."/>
            <person name="Hazen T."/>
            <person name="Woyke T."/>
        </authorList>
    </citation>
    <scope>NUCLEOTIDE SEQUENCE [LARGE SCALE GENOMIC DNA]</scope>
    <source>
        <strain evidence="15">ATCC 700032 / DSM 10660 / SES-3</strain>
    </source>
</reference>
<sequence>MNGLISQIMGPVVDVDFNGYLPKINEAIEVNYEVEGKKQRLILEVAAHLGDNRVRTIAMDMSEGLTRGIEVKALGNPIQVPVGEEVLGRIFNVIGDVIDQGEPVSGKTKWSIHREPPKFEEQSTKSEIFETGIKVVDLLAPYAKGGKVGLFGGAGVGKTVIIMELIHNVAFKHSGYSVFAGVGERTREGNDLYHEMKDSNVLDKVALCYGQMSEPPGARNRIALTGLTMAEYFRDEMGLDVLMFIDNIFRFSQSGAEMSALLGRIPSAVGYQPTLASEMGKFQERITSTKKGSITSVQAVYVPADDLTDPAPATVFAHLDATTVLNRAIAEKGIYPAVDPLDSSSRMLNPEILGAEHYSVSRGVQAVLQKYKDLQDIIAILGMDELSEEDKVTVDRARKIERFLSQPFFVAEVFTGSPGKYVTLEESIAGFKGILEGKYDDLPEAAFYMVGSIEEVIEKAAKLKS</sequence>
<dbReference type="Proteomes" id="UP000006176">
    <property type="component" value="Chromosome"/>
</dbReference>
<dbReference type="HAMAP" id="MF_01347">
    <property type="entry name" value="ATP_synth_beta_bact"/>
    <property type="match status" value="1"/>
</dbReference>
<dbReference type="SMART" id="SM00382">
    <property type="entry name" value="AAA"/>
    <property type="match status" value="1"/>
</dbReference>
<dbReference type="eggNOG" id="COG0055">
    <property type="taxonomic scope" value="Bacteria"/>
</dbReference>
<evidence type="ECO:0000256" key="5">
    <source>
        <dbReference type="ARBA" id="ARBA00022781"/>
    </source>
</evidence>
<comment type="similarity">
    <text evidence="2 12">Belongs to the ATPase alpha/beta chains family.</text>
</comment>
<dbReference type="CDD" id="cd18115">
    <property type="entry name" value="ATP-synt_F1_beta_N"/>
    <property type="match status" value="1"/>
</dbReference>
<keyword evidence="6 12" id="KW-0067">ATP-binding</keyword>
<dbReference type="PATRIC" id="fig|760154.4.peg.568"/>
<dbReference type="InterPro" id="IPR024034">
    <property type="entry name" value="ATPase_F1/V1_b/a_C"/>
</dbReference>
<dbReference type="PROSITE" id="PS00152">
    <property type="entry name" value="ATPASE_ALPHA_BETA"/>
    <property type="match status" value="1"/>
</dbReference>
<dbReference type="AlphaFoldDB" id="I3XVA6"/>
<dbReference type="GO" id="GO:0045259">
    <property type="term" value="C:proton-transporting ATP synthase complex"/>
    <property type="evidence" value="ECO:0007669"/>
    <property type="project" value="UniProtKB-KW"/>
</dbReference>
<evidence type="ECO:0000256" key="1">
    <source>
        <dbReference type="ARBA" id="ARBA00004170"/>
    </source>
</evidence>
<gene>
    <name evidence="12" type="primary">atpD</name>
    <name evidence="14" type="ordered locus">Sulba_0571</name>
</gene>
<feature type="binding site" evidence="12">
    <location>
        <begin position="152"/>
        <end position="159"/>
    </location>
    <ligand>
        <name>ATP</name>
        <dbReference type="ChEBI" id="CHEBI:30616"/>
    </ligand>
</feature>
<evidence type="ECO:0000313" key="15">
    <source>
        <dbReference type="Proteomes" id="UP000006176"/>
    </source>
</evidence>
<dbReference type="OrthoDB" id="9801639at2"/>
<evidence type="ECO:0000256" key="4">
    <source>
        <dbReference type="ARBA" id="ARBA00022741"/>
    </source>
</evidence>
<dbReference type="FunFam" id="3.40.50.300:FF:000004">
    <property type="entry name" value="ATP synthase subunit beta"/>
    <property type="match status" value="1"/>
</dbReference>
<dbReference type="Pfam" id="PF00006">
    <property type="entry name" value="ATP-synt_ab"/>
    <property type="match status" value="1"/>
</dbReference>
<dbReference type="Pfam" id="PF22919">
    <property type="entry name" value="ATP-synt_VA_C"/>
    <property type="match status" value="1"/>
</dbReference>
<evidence type="ECO:0000256" key="2">
    <source>
        <dbReference type="ARBA" id="ARBA00008936"/>
    </source>
</evidence>
<evidence type="ECO:0000256" key="9">
    <source>
        <dbReference type="ARBA" id="ARBA00023136"/>
    </source>
</evidence>
<keyword evidence="12" id="KW-0997">Cell inner membrane</keyword>
<protein>
    <recommendedName>
        <fullName evidence="12">ATP synthase subunit beta</fullName>
        <ecNumber evidence="12">7.1.2.2</ecNumber>
    </recommendedName>
    <alternativeName>
        <fullName evidence="12">ATP synthase F1 sector subunit beta</fullName>
    </alternativeName>
    <alternativeName>
        <fullName evidence="12">F-ATPase subunit beta</fullName>
    </alternativeName>
</protein>
<evidence type="ECO:0000256" key="10">
    <source>
        <dbReference type="ARBA" id="ARBA00023196"/>
    </source>
</evidence>
<keyword evidence="10 12" id="KW-0139">CF(1)</keyword>
<comment type="function">
    <text evidence="12">Produces ATP from ADP in the presence of a proton gradient across the membrane. The catalytic sites are hosted primarily by the beta subunits.</text>
</comment>
<dbReference type="GO" id="GO:0005886">
    <property type="term" value="C:plasma membrane"/>
    <property type="evidence" value="ECO:0007669"/>
    <property type="project" value="UniProtKB-SubCell"/>
</dbReference>
<evidence type="ECO:0000313" key="14">
    <source>
        <dbReference type="EMBL" id="AFL67880.1"/>
    </source>
</evidence>
<dbReference type="Pfam" id="PF02874">
    <property type="entry name" value="ATP-synt_ab_N"/>
    <property type="match status" value="1"/>
</dbReference>
<evidence type="ECO:0000256" key="12">
    <source>
        <dbReference type="HAMAP-Rule" id="MF_01347"/>
    </source>
</evidence>
<evidence type="ECO:0000256" key="3">
    <source>
        <dbReference type="ARBA" id="ARBA00022448"/>
    </source>
</evidence>
<dbReference type="Gene3D" id="2.40.10.170">
    <property type="match status" value="1"/>
</dbReference>
<feature type="domain" description="AAA+ ATPase" evidence="13">
    <location>
        <begin position="144"/>
        <end position="322"/>
    </location>
</feature>
<keyword evidence="11 12" id="KW-0066">ATP synthesis</keyword>
<dbReference type="EC" id="7.1.2.2" evidence="12"/>
<dbReference type="InterPro" id="IPR000194">
    <property type="entry name" value="ATPase_F1/V1/A1_a/bsu_nucl-bd"/>
</dbReference>
<evidence type="ECO:0000256" key="8">
    <source>
        <dbReference type="ARBA" id="ARBA00023065"/>
    </source>
</evidence>
<dbReference type="CDD" id="cd01133">
    <property type="entry name" value="F1-ATPase_beta_CD"/>
    <property type="match status" value="1"/>
</dbReference>
<dbReference type="Gene3D" id="3.40.50.300">
    <property type="entry name" value="P-loop containing nucleotide triphosphate hydrolases"/>
    <property type="match status" value="1"/>
</dbReference>
<evidence type="ECO:0000259" key="13">
    <source>
        <dbReference type="SMART" id="SM00382"/>
    </source>
</evidence>
<dbReference type="GO" id="GO:0046933">
    <property type="term" value="F:proton-transporting ATP synthase activity, rotational mechanism"/>
    <property type="evidence" value="ECO:0007669"/>
    <property type="project" value="UniProtKB-UniRule"/>
</dbReference>
<dbReference type="EMBL" id="CP003333">
    <property type="protein sequence ID" value="AFL67880.1"/>
    <property type="molecule type" value="Genomic_DNA"/>
</dbReference>
<dbReference type="InterPro" id="IPR004100">
    <property type="entry name" value="ATPase_F1/V1/A1_a/bsu_N"/>
</dbReference>
<keyword evidence="15" id="KW-1185">Reference proteome</keyword>
<dbReference type="InterPro" id="IPR003593">
    <property type="entry name" value="AAA+_ATPase"/>
</dbReference>
<dbReference type="CDD" id="cd18110">
    <property type="entry name" value="ATP-synt_F1_beta_C"/>
    <property type="match status" value="1"/>
</dbReference>
<dbReference type="InterPro" id="IPR055190">
    <property type="entry name" value="ATP-synt_VA_C"/>
</dbReference>
<dbReference type="Gene3D" id="1.10.1140.10">
    <property type="entry name" value="Bovine Mitochondrial F1-atpase, Atp Synthase Beta Chain, Chain D, domain 3"/>
    <property type="match status" value="1"/>
</dbReference>
<keyword evidence="8 12" id="KW-0406">Ion transport</keyword>
<comment type="catalytic activity">
    <reaction evidence="12">
        <text>ATP + H2O + 4 H(+)(in) = ADP + phosphate + 5 H(+)(out)</text>
        <dbReference type="Rhea" id="RHEA:57720"/>
        <dbReference type="ChEBI" id="CHEBI:15377"/>
        <dbReference type="ChEBI" id="CHEBI:15378"/>
        <dbReference type="ChEBI" id="CHEBI:30616"/>
        <dbReference type="ChEBI" id="CHEBI:43474"/>
        <dbReference type="ChEBI" id="CHEBI:456216"/>
        <dbReference type="EC" id="7.1.2.2"/>
    </reaction>
</comment>
<keyword evidence="7 12" id="KW-1278">Translocase</keyword>
<accession>I3XVA6</accession>
<dbReference type="PANTHER" id="PTHR15184">
    <property type="entry name" value="ATP SYNTHASE"/>
    <property type="match status" value="1"/>
</dbReference>
<dbReference type="SUPFAM" id="SSF47917">
    <property type="entry name" value="C-terminal domain of alpha and beta subunits of F1 ATP synthase"/>
    <property type="match status" value="1"/>
</dbReference>
<dbReference type="InterPro" id="IPR027417">
    <property type="entry name" value="P-loop_NTPase"/>
</dbReference>
<dbReference type="InterPro" id="IPR036121">
    <property type="entry name" value="ATPase_F1/V1/A1_a/bsu_N_sf"/>
</dbReference>
<name>I3XVA6_SULBS</name>
<evidence type="ECO:0000256" key="7">
    <source>
        <dbReference type="ARBA" id="ARBA00022967"/>
    </source>
</evidence>
<dbReference type="InterPro" id="IPR020003">
    <property type="entry name" value="ATPase_a/bsu_AS"/>
</dbReference>
<organism evidence="14 15">
    <name type="scientific">Sulfurospirillum barnesii (strain ATCC 700032 / DSM 10660 / SES-3)</name>
    <dbReference type="NCBI Taxonomy" id="760154"/>
    <lineage>
        <taxon>Bacteria</taxon>
        <taxon>Pseudomonadati</taxon>
        <taxon>Campylobacterota</taxon>
        <taxon>Epsilonproteobacteria</taxon>
        <taxon>Campylobacterales</taxon>
        <taxon>Sulfurospirillaceae</taxon>
        <taxon>Sulfurospirillum</taxon>
    </lineage>
</organism>
<comment type="subunit">
    <text evidence="12">F-type ATPases have 2 components, CF(1) - the catalytic core - and CF(0) - the membrane proton channel. CF(1) has five subunits: alpha(3), beta(3), gamma(1), delta(1), epsilon(1). CF(0) has three main subunits: a(1), b(2) and c(9-12). The alpha and beta chains form an alternating ring which encloses part of the gamma chain. CF(1) is attached to CF(0) by a central stalk formed by the gamma and epsilon chains, while a peripheral stalk is formed by the delta and b chains.</text>
</comment>
<comment type="subcellular location">
    <subcellularLocation>
        <location evidence="12">Cell inner membrane</location>
        <topology evidence="12">Peripheral membrane protein</topology>
    </subcellularLocation>
    <subcellularLocation>
        <location evidence="1">Membrane</location>
        <topology evidence="1">Peripheral membrane protein</topology>
    </subcellularLocation>
</comment>
<dbReference type="KEGG" id="sba:Sulba_0571"/>
<keyword evidence="4 12" id="KW-0547">Nucleotide-binding</keyword>
<dbReference type="SUPFAM" id="SSF50615">
    <property type="entry name" value="N-terminal domain of alpha and beta subunits of F1 ATP synthase"/>
    <property type="match status" value="1"/>
</dbReference>
<keyword evidence="3 12" id="KW-0813">Transport</keyword>
<proteinExistence type="inferred from homology"/>
<dbReference type="RefSeq" id="WP_014768760.1">
    <property type="nucleotide sequence ID" value="NC_018002.1"/>
</dbReference>
<dbReference type="PANTHER" id="PTHR15184:SF71">
    <property type="entry name" value="ATP SYNTHASE SUBUNIT BETA, MITOCHONDRIAL"/>
    <property type="match status" value="1"/>
</dbReference>
<dbReference type="STRING" id="760154.Sulba_0571"/>
<dbReference type="SUPFAM" id="SSF52540">
    <property type="entry name" value="P-loop containing nucleoside triphosphate hydrolases"/>
    <property type="match status" value="1"/>
</dbReference>
<dbReference type="InterPro" id="IPR050053">
    <property type="entry name" value="ATPase_alpha/beta_chains"/>
</dbReference>
<dbReference type="FunFam" id="1.10.1140.10:FF:000001">
    <property type="entry name" value="ATP synthase subunit beta"/>
    <property type="match status" value="1"/>
</dbReference>
<dbReference type="NCBIfam" id="TIGR01039">
    <property type="entry name" value="atpD"/>
    <property type="match status" value="1"/>
</dbReference>
<dbReference type="HOGENOM" id="CLU_022398_0_2_7"/>
<keyword evidence="9 12" id="KW-0472">Membrane</keyword>
<evidence type="ECO:0000256" key="6">
    <source>
        <dbReference type="ARBA" id="ARBA00022840"/>
    </source>
</evidence>
<dbReference type="GO" id="GO:0005524">
    <property type="term" value="F:ATP binding"/>
    <property type="evidence" value="ECO:0007669"/>
    <property type="project" value="UniProtKB-UniRule"/>
</dbReference>